<accession>A0ABP8GL78</accession>
<keyword evidence="10" id="KW-1185">Reference proteome</keyword>
<sequence>MPVSKTPIYTAFAANLLIAATKLTAAAFNGSSAMASEGIHSLVDTSNEVLLLLGLNRSKRPPDDQRPFGYGKELYFWAFIVSLLFFALGGGMSVYEGILHLQHPETIRKPVWNYVVLGIAFVFDGISLITALRAFNKQRGRTPFWRAVKNSKDPATFVVLFEDLADVIGISIAFAGILLSQLLQNPLIDGIASILIGLLLTAVAVLLVRESRSLLMGETVAADELAEVKALMEQQAGVQKTIRQRSMYLGPEEVLLQADVVFEPALQAREIAGIIRRLREQVQQAYPHYRHVFIEPVLP</sequence>
<dbReference type="InterPro" id="IPR002524">
    <property type="entry name" value="Cation_efflux"/>
</dbReference>
<feature type="chain" id="PRO_5045041038" evidence="7">
    <location>
        <begin position="26"/>
        <end position="299"/>
    </location>
</feature>
<keyword evidence="2" id="KW-0813">Transport</keyword>
<name>A0ABP8GL78_9SPHI</name>
<evidence type="ECO:0000259" key="8">
    <source>
        <dbReference type="Pfam" id="PF01545"/>
    </source>
</evidence>
<gene>
    <name evidence="9" type="ORF">GCM10023149_29210</name>
</gene>
<evidence type="ECO:0000256" key="2">
    <source>
        <dbReference type="ARBA" id="ARBA00022448"/>
    </source>
</evidence>
<dbReference type="Gene3D" id="1.20.1510.10">
    <property type="entry name" value="Cation efflux protein transmembrane domain"/>
    <property type="match status" value="1"/>
</dbReference>
<feature type="transmembrane region" description="Helical" evidence="6">
    <location>
        <begin position="156"/>
        <end position="179"/>
    </location>
</feature>
<dbReference type="Gene3D" id="3.30.70.1350">
    <property type="entry name" value="Cation efflux protein, cytoplasmic domain"/>
    <property type="match status" value="1"/>
</dbReference>
<evidence type="ECO:0000313" key="9">
    <source>
        <dbReference type="EMBL" id="GAA4326421.1"/>
    </source>
</evidence>
<dbReference type="InterPro" id="IPR058533">
    <property type="entry name" value="Cation_efflux_TM"/>
</dbReference>
<dbReference type="InterPro" id="IPR027469">
    <property type="entry name" value="Cation_efflux_TMD_sf"/>
</dbReference>
<keyword evidence="7" id="KW-0732">Signal</keyword>
<dbReference type="InterPro" id="IPR036837">
    <property type="entry name" value="Cation_efflux_CTD_sf"/>
</dbReference>
<evidence type="ECO:0000256" key="3">
    <source>
        <dbReference type="ARBA" id="ARBA00022692"/>
    </source>
</evidence>
<feature type="transmembrane region" description="Helical" evidence="6">
    <location>
        <begin position="74"/>
        <end position="95"/>
    </location>
</feature>
<keyword evidence="3 6" id="KW-0812">Transmembrane</keyword>
<feature type="signal peptide" evidence="7">
    <location>
        <begin position="1"/>
        <end position="25"/>
    </location>
</feature>
<dbReference type="Pfam" id="PF01545">
    <property type="entry name" value="Cation_efflux"/>
    <property type="match status" value="1"/>
</dbReference>
<dbReference type="Proteomes" id="UP001500582">
    <property type="component" value="Unassembled WGS sequence"/>
</dbReference>
<dbReference type="PANTHER" id="PTHR13414">
    <property type="entry name" value="HUEL-CATION TRANSPORTER"/>
    <property type="match status" value="1"/>
</dbReference>
<keyword evidence="4 6" id="KW-1133">Transmembrane helix</keyword>
<feature type="transmembrane region" description="Helical" evidence="6">
    <location>
        <begin position="191"/>
        <end position="208"/>
    </location>
</feature>
<feature type="transmembrane region" description="Helical" evidence="6">
    <location>
        <begin position="115"/>
        <end position="135"/>
    </location>
</feature>
<evidence type="ECO:0000256" key="7">
    <source>
        <dbReference type="SAM" id="SignalP"/>
    </source>
</evidence>
<proteinExistence type="predicted"/>
<dbReference type="PANTHER" id="PTHR13414:SF9">
    <property type="entry name" value="PROTON-COUPLED ZINC ANTIPORTER SLC30A9, MITOCHONDRIAL"/>
    <property type="match status" value="1"/>
</dbReference>
<evidence type="ECO:0000256" key="6">
    <source>
        <dbReference type="SAM" id="Phobius"/>
    </source>
</evidence>
<evidence type="ECO:0000256" key="5">
    <source>
        <dbReference type="ARBA" id="ARBA00023136"/>
    </source>
</evidence>
<dbReference type="InterPro" id="IPR040177">
    <property type="entry name" value="SLC30A9"/>
</dbReference>
<dbReference type="EMBL" id="BAABFT010000007">
    <property type="protein sequence ID" value="GAA4326421.1"/>
    <property type="molecule type" value="Genomic_DNA"/>
</dbReference>
<comment type="subcellular location">
    <subcellularLocation>
        <location evidence="1">Membrane</location>
        <topology evidence="1">Multi-pass membrane protein</topology>
    </subcellularLocation>
</comment>
<evidence type="ECO:0000256" key="4">
    <source>
        <dbReference type="ARBA" id="ARBA00022989"/>
    </source>
</evidence>
<dbReference type="SUPFAM" id="SSF161111">
    <property type="entry name" value="Cation efflux protein transmembrane domain-like"/>
    <property type="match status" value="1"/>
</dbReference>
<dbReference type="NCBIfam" id="TIGR01297">
    <property type="entry name" value="CDF"/>
    <property type="match status" value="1"/>
</dbReference>
<keyword evidence="5 6" id="KW-0472">Membrane</keyword>
<comment type="caution">
    <text evidence="9">The sequence shown here is derived from an EMBL/GenBank/DDBJ whole genome shotgun (WGS) entry which is preliminary data.</text>
</comment>
<evidence type="ECO:0000313" key="10">
    <source>
        <dbReference type="Proteomes" id="UP001500582"/>
    </source>
</evidence>
<dbReference type="RefSeq" id="WP_345211848.1">
    <property type="nucleotide sequence ID" value="NZ_BAABFT010000007.1"/>
</dbReference>
<reference evidence="10" key="1">
    <citation type="journal article" date="2019" name="Int. J. Syst. Evol. Microbiol.">
        <title>The Global Catalogue of Microorganisms (GCM) 10K type strain sequencing project: providing services to taxonomists for standard genome sequencing and annotation.</title>
        <authorList>
            <consortium name="The Broad Institute Genomics Platform"/>
            <consortium name="The Broad Institute Genome Sequencing Center for Infectious Disease"/>
            <person name="Wu L."/>
            <person name="Ma J."/>
        </authorList>
    </citation>
    <scope>NUCLEOTIDE SEQUENCE [LARGE SCALE GENOMIC DNA]</scope>
    <source>
        <strain evidence="10">JCM 17705</strain>
    </source>
</reference>
<feature type="domain" description="Cation efflux protein transmembrane" evidence="8">
    <location>
        <begin position="9"/>
        <end position="216"/>
    </location>
</feature>
<organism evidence="9 10">
    <name type="scientific">Mucilaginibacter gynuensis</name>
    <dbReference type="NCBI Taxonomy" id="1302236"/>
    <lineage>
        <taxon>Bacteria</taxon>
        <taxon>Pseudomonadati</taxon>
        <taxon>Bacteroidota</taxon>
        <taxon>Sphingobacteriia</taxon>
        <taxon>Sphingobacteriales</taxon>
        <taxon>Sphingobacteriaceae</taxon>
        <taxon>Mucilaginibacter</taxon>
    </lineage>
</organism>
<evidence type="ECO:0000256" key="1">
    <source>
        <dbReference type="ARBA" id="ARBA00004141"/>
    </source>
</evidence>
<dbReference type="SUPFAM" id="SSF160240">
    <property type="entry name" value="Cation efflux protein cytoplasmic domain-like"/>
    <property type="match status" value="1"/>
</dbReference>
<protein>
    <submittedName>
        <fullName evidence="9">Cation diffusion facilitator family transporter</fullName>
    </submittedName>
</protein>